<feature type="domain" description="PurM-like C-terminal" evidence="11">
    <location>
        <begin position="166"/>
        <end position="339"/>
    </location>
</feature>
<evidence type="ECO:0000256" key="5">
    <source>
        <dbReference type="ARBA" id="ARBA00022777"/>
    </source>
</evidence>
<evidence type="ECO:0000256" key="9">
    <source>
        <dbReference type="HAMAP-Rule" id="MF_00625"/>
    </source>
</evidence>
<dbReference type="EMBL" id="AP013066">
    <property type="protein sequence ID" value="BAN35401.1"/>
    <property type="molecule type" value="Genomic_DNA"/>
</dbReference>
<dbReference type="Gene3D" id="3.90.650.10">
    <property type="entry name" value="PurM-like C-terminal domain"/>
    <property type="match status" value="1"/>
</dbReference>
<feature type="binding site" evidence="9">
    <location>
        <begin position="136"/>
        <end position="138"/>
    </location>
    <ligand>
        <name>ATP</name>
        <dbReference type="ChEBI" id="CHEBI:30616"/>
        <note>ligand shared between dimeric partners</note>
    </ligand>
</feature>
<sequence length="345" mass="35917">MDIKLTEFSSGGGCGCKISPAVLSEILSTMPARAIFPDLLVGIESSDDAAVYRLNAAQAIVATTDFFMPIVDDPFDFGRIAATNAISDIYAMGAQPIMALAIVGMPVGKLPVEVIREILKGGESVCAEAGIPIGGGHSIDSTEPIYGLVALGIVHPDRVKRNDRGQAGDALILGKGLGIGIMSAALKKNELSEEGYQQMIASATQLNTPGSVLAAMPGVHGLTDVTGFGLLGHLLEICHGSKLAAEVEFDRLPLLPVALNLAKQGYAPGAAARNWASYGHEVTLPATMLEWQKNMLCDPQTSGGLLVACAQEEVESVLEIFNQQGFDYAGVIGSLCAGKPGISVK</sequence>
<dbReference type="EC" id="2.7.9.3" evidence="9"/>
<keyword evidence="6 9" id="KW-0067">ATP-binding</keyword>
<feature type="active site" evidence="9">
    <location>
        <position position="14"/>
    </location>
</feature>
<dbReference type="InterPro" id="IPR010918">
    <property type="entry name" value="PurM-like_C_dom"/>
</dbReference>
<keyword evidence="8 9" id="KW-0711">Selenium</keyword>
<feature type="binding site" evidence="9">
    <location>
        <position position="224"/>
    </location>
    <ligand>
        <name>Mg(2+)</name>
        <dbReference type="ChEBI" id="CHEBI:18420"/>
    </ligand>
</feature>
<dbReference type="RefSeq" id="WP_009205642.1">
    <property type="nucleotide sequence ID" value="NC_022357.1"/>
</dbReference>
<evidence type="ECO:0000259" key="11">
    <source>
        <dbReference type="Pfam" id="PF02769"/>
    </source>
</evidence>
<dbReference type="Proteomes" id="UP000015559">
    <property type="component" value="Chromosome"/>
</dbReference>
<dbReference type="InterPro" id="IPR036921">
    <property type="entry name" value="PurM-like_N_sf"/>
</dbReference>
<accession>S6AH32</accession>
<protein>
    <recommendedName>
        <fullName evidence="9">Selenide, water dikinase</fullName>
        <ecNumber evidence="9">2.7.9.3</ecNumber>
    </recommendedName>
    <alternativeName>
        <fullName evidence="9">Selenium donor protein</fullName>
    </alternativeName>
    <alternativeName>
        <fullName evidence="9">Selenophosphate synthase</fullName>
    </alternativeName>
</protein>
<dbReference type="FunFam" id="3.30.1330.10:FF:000003">
    <property type="entry name" value="Selenide, water dikinase"/>
    <property type="match status" value="1"/>
</dbReference>
<dbReference type="Pfam" id="PF02769">
    <property type="entry name" value="AIRS_C"/>
    <property type="match status" value="1"/>
</dbReference>
<feature type="binding site" description="in other chain" evidence="9">
    <location>
        <position position="65"/>
    </location>
    <ligand>
        <name>ATP</name>
        <dbReference type="ChEBI" id="CHEBI:30616"/>
        <note>ligand shared between dimeric partners</note>
    </ligand>
</feature>
<comment type="similarity">
    <text evidence="1 9">Belongs to the selenophosphate synthase 1 family. Class I subfamily.</text>
</comment>
<dbReference type="GO" id="GO:0005737">
    <property type="term" value="C:cytoplasm"/>
    <property type="evidence" value="ECO:0007669"/>
    <property type="project" value="TreeGrafter"/>
</dbReference>
<dbReference type="NCBIfam" id="NF002098">
    <property type="entry name" value="PRK00943.1"/>
    <property type="match status" value="1"/>
</dbReference>
<dbReference type="STRING" id="1163617.SCD_n01580"/>
<dbReference type="eggNOG" id="COG0709">
    <property type="taxonomic scope" value="Bacteria"/>
</dbReference>
<evidence type="ECO:0000256" key="6">
    <source>
        <dbReference type="ARBA" id="ARBA00022840"/>
    </source>
</evidence>
<dbReference type="PIRSF" id="PIRSF036407">
    <property type="entry name" value="Selenphspht_syn"/>
    <property type="match status" value="1"/>
</dbReference>
<comment type="function">
    <text evidence="9">Synthesizes selenophosphate from selenide and ATP.</text>
</comment>
<keyword evidence="4 9" id="KW-0547">Nucleotide-binding</keyword>
<dbReference type="HAMAP" id="MF_00625">
    <property type="entry name" value="SelD"/>
    <property type="match status" value="1"/>
</dbReference>
<dbReference type="PANTHER" id="PTHR10256">
    <property type="entry name" value="SELENIDE, WATER DIKINASE"/>
    <property type="match status" value="1"/>
</dbReference>
<organism evidence="12 13">
    <name type="scientific">Sulfuricella denitrificans (strain DSM 22764 / NBRC 105220 / skB26)</name>
    <dbReference type="NCBI Taxonomy" id="1163617"/>
    <lineage>
        <taxon>Bacteria</taxon>
        <taxon>Pseudomonadati</taxon>
        <taxon>Pseudomonadota</taxon>
        <taxon>Betaproteobacteria</taxon>
        <taxon>Nitrosomonadales</taxon>
        <taxon>Sulfuricellaceae</taxon>
        <taxon>Sulfuricella</taxon>
    </lineage>
</organism>
<evidence type="ECO:0000259" key="10">
    <source>
        <dbReference type="Pfam" id="PF00586"/>
    </source>
</evidence>
<dbReference type="GO" id="GO:0005524">
    <property type="term" value="F:ATP binding"/>
    <property type="evidence" value="ECO:0007669"/>
    <property type="project" value="UniProtKB-UniRule"/>
</dbReference>
<dbReference type="Pfam" id="PF00586">
    <property type="entry name" value="AIRS"/>
    <property type="match status" value="1"/>
</dbReference>
<comment type="catalytic activity">
    <reaction evidence="9">
        <text>hydrogenselenide + ATP + H2O = selenophosphate + AMP + phosphate + 2 H(+)</text>
        <dbReference type="Rhea" id="RHEA:18737"/>
        <dbReference type="ChEBI" id="CHEBI:15377"/>
        <dbReference type="ChEBI" id="CHEBI:15378"/>
        <dbReference type="ChEBI" id="CHEBI:16144"/>
        <dbReference type="ChEBI" id="CHEBI:29317"/>
        <dbReference type="ChEBI" id="CHEBI:30616"/>
        <dbReference type="ChEBI" id="CHEBI:43474"/>
        <dbReference type="ChEBI" id="CHEBI:456215"/>
        <dbReference type="EC" id="2.7.9.3"/>
    </reaction>
</comment>
<dbReference type="OrthoDB" id="9767928at2"/>
<evidence type="ECO:0000256" key="4">
    <source>
        <dbReference type="ARBA" id="ARBA00022741"/>
    </source>
</evidence>
<reference evidence="12 13" key="1">
    <citation type="journal article" date="2012" name="Appl. Environ. Microbiol.">
        <title>Draft genome sequence of a psychrotolerant sulfur-oxidizing bacterium, Sulfuricella denitrificans skB26, and proteomic insights into cold adaptation.</title>
        <authorList>
            <person name="Watanabe T."/>
            <person name="Kojima H."/>
            <person name="Fukui M."/>
        </authorList>
    </citation>
    <scope>NUCLEOTIDE SEQUENCE [LARGE SCALE GENOMIC DNA]</scope>
    <source>
        <strain evidence="13">skB26</strain>
    </source>
</reference>
<dbReference type="SUPFAM" id="SSF56042">
    <property type="entry name" value="PurM C-terminal domain-like"/>
    <property type="match status" value="1"/>
</dbReference>
<dbReference type="NCBIfam" id="TIGR00476">
    <property type="entry name" value="selD"/>
    <property type="match status" value="1"/>
</dbReference>
<keyword evidence="13" id="KW-1185">Reference proteome</keyword>
<dbReference type="InterPro" id="IPR016188">
    <property type="entry name" value="PurM-like_N"/>
</dbReference>
<dbReference type="SUPFAM" id="SSF55326">
    <property type="entry name" value="PurM N-terminal domain-like"/>
    <property type="match status" value="1"/>
</dbReference>
<keyword evidence="3 9" id="KW-0479">Metal-binding</keyword>
<evidence type="ECO:0000313" key="12">
    <source>
        <dbReference type="EMBL" id="BAN35401.1"/>
    </source>
</evidence>
<dbReference type="GO" id="GO:0016260">
    <property type="term" value="P:selenocysteine biosynthetic process"/>
    <property type="evidence" value="ECO:0007669"/>
    <property type="project" value="InterPro"/>
</dbReference>
<evidence type="ECO:0000256" key="7">
    <source>
        <dbReference type="ARBA" id="ARBA00022842"/>
    </source>
</evidence>
<dbReference type="KEGG" id="sdr:SCD_n01580"/>
<dbReference type="PANTHER" id="PTHR10256:SF0">
    <property type="entry name" value="INACTIVE SELENIDE, WATER DIKINASE-LIKE PROTEIN-RELATED"/>
    <property type="match status" value="1"/>
</dbReference>
<feature type="domain" description="PurM-like N-terminal" evidence="10">
    <location>
        <begin position="47"/>
        <end position="154"/>
    </location>
</feature>
<dbReference type="InterPro" id="IPR036676">
    <property type="entry name" value="PurM-like_C_sf"/>
</dbReference>
<evidence type="ECO:0000256" key="3">
    <source>
        <dbReference type="ARBA" id="ARBA00022723"/>
    </source>
</evidence>
<feature type="binding site" evidence="9">
    <location>
        <position position="48"/>
    </location>
    <ligand>
        <name>Mg(2+)</name>
        <dbReference type="ChEBI" id="CHEBI:18420"/>
    </ligand>
</feature>
<dbReference type="GO" id="GO:0000287">
    <property type="term" value="F:magnesium ion binding"/>
    <property type="evidence" value="ECO:0007669"/>
    <property type="project" value="UniProtKB-UniRule"/>
</dbReference>
<evidence type="ECO:0000256" key="8">
    <source>
        <dbReference type="ARBA" id="ARBA00023266"/>
    </source>
</evidence>
<dbReference type="InterPro" id="IPR023061">
    <property type="entry name" value="SelD_I"/>
</dbReference>
<dbReference type="HOGENOM" id="CLU_032859_0_1_4"/>
<name>S6AH32_SULDS</name>
<evidence type="ECO:0000313" key="13">
    <source>
        <dbReference type="Proteomes" id="UP000015559"/>
    </source>
</evidence>
<feature type="site" description="Important for catalytic activity" evidence="9">
    <location>
        <position position="17"/>
    </location>
</feature>
<feature type="binding site" description="in other chain" evidence="9">
    <location>
        <position position="17"/>
    </location>
    <ligand>
        <name>ATP</name>
        <dbReference type="ChEBI" id="CHEBI:30616"/>
        <note>ligand shared between dimeric partners</note>
    </ligand>
</feature>
<evidence type="ECO:0000256" key="1">
    <source>
        <dbReference type="ARBA" id="ARBA00008026"/>
    </source>
</evidence>
<dbReference type="Gene3D" id="3.30.1330.10">
    <property type="entry name" value="PurM-like, N-terminal domain"/>
    <property type="match status" value="1"/>
</dbReference>
<evidence type="ECO:0000256" key="2">
    <source>
        <dbReference type="ARBA" id="ARBA00022679"/>
    </source>
</evidence>
<feature type="binding site" evidence="9">
    <location>
        <position position="88"/>
    </location>
    <ligand>
        <name>Mg(2+)</name>
        <dbReference type="ChEBI" id="CHEBI:18420"/>
    </ligand>
</feature>
<comment type="subunit">
    <text evidence="9">Homodimer.</text>
</comment>
<proteinExistence type="inferred from homology"/>
<comment type="cofactor">
    <cofactor evidence="9">
        <name>Mg(2+)</name>
        <dbReference type="ChEBI" id="CHEBI:18420"/>
    </cofactor>
    <text evidence="9">Binds 1 Mg(2+) ion per monomer.</text>
</comment>
<dbReference type="InterPro" id="IPR004536">
    <property type="entry name" value="SPS/SelD"/>
</dbReference>
<keyword evidence="5 9" id="KW-0418">Kinase</keyword>
<dbReference type="AlphaFoldDB" id="S6AH32"/>
<keyword evidence="7 9" id="KW-0460">Magnesium</keyword>
<dbReference type="CDD" id="cd02195">
    <property type="entry name" value="SelD"/>
    <property type="match status" value="1"/>
</dbReference>
<dbReference type="GO" id="GO:0004756">
    <property type="term" value="F:selenide, water dikinase activity"/>
    <property type="evidence" value="ECO:0007669"/>
    <property type="project" value="UniProtKB-UniRule"/>
</dbReference>
<keyword evidence="2 9" id="KW-0808">Transferase</keyword>
<dbReference type="FunFam" id="3.90.650.10:FF:000004">
    <property type="entry name" value="Selenide, water dikinase"/>
    <property type="match status" value="1"/>
</dbReference>
<gene>
    <name evidence="9" type="primary">selD</name>
    <name evidence="12" type="ORF">SCD_n01580</name>
</gene>
<feature type="binding site" description="in other chain" evidence="9">
    <location>
        <begin position="45"/>
        <end position="47"/>
    </location>
    <ligand>
        <name>ATP</name>
        <dbReference type="ChEBI" id="CHEBI:30616"/>
        <note>ligand shared between dimeric partners</note>
    </ligand>
</feature>
<feature type="binding site" description="in other chain" evidence="9">
    <location>
        <position position="88"/>
    </location>
    <ligand>
        <name>ATP</name>
        <dbReference type="ChEBI" id="CHEBI:30616"/>
        <note>ligand shared between dimeric partners</note>
    </ligand>
</feature>